<sequence length="561" mass="63973">MVKKYIYLFPLFTLFCLFKAQAQEAPALTFTVPSQNALVYNRFLQNPTFSFVRENNTHISMYHRSQWTQFDNSPKFYMLSYSGAFTENSGLGIGLFKQELGILSNFGGIANYAYNVQLAADMNLTLGFNLSYYNSGIDHSKIAAEQPDPYLMQMDKYSLLTLNPGINLNYKQFDLGLYAENMVDYDFKSSRSAKEYSQKSISGHLMYTHKLTTAHGMFEAGDVTAMLRGRQQFEDEFYYGASLLVDFPKLGWAQVGYDGLYGIAVGAGFHITQKLSLGYVYEKGMRDALSNLGPTHEINMVFSIKPKKGTLLPESRGTEMRGPFEALSKSDSLKIKRTAAQETFQDDMERLEAIQTLKKSLDKKNHHLLDMIIQQDSIEKLVREDFDNRLANLKNYVAKLEAENATTAVTATVKKINEKAAEKTQKANDPAVASKPIAGTVPINSTEKNLETEEEIRAYYAKKTKLKREIVQKGNKMSIQDMESGYYIITNVFSSQVHADEFIAEMERKGLKTNYFINPKNNYRYVYLRKFHVWKEALISYYSNVDNTYFGPIWILSINTN</sequence>
<evidence type="ECO:0000313" key="3">
    <source>
        <dbReference type="Proteomes" id="UP000244677"/>
    </source>
</evidence>
<name>A0A2S1LLT7_9FLAO</name>
<dbReference type="KEGG" id="fki:FK004_04480"/>
<keyword evidence="1" id="KW-0732">Signal</keyword>
<organism evidence="2 3">
    <name type="scientific">Flavobacterium kingsejongi</name>
    <dbReference type="NCBI Taxonomy" id="1678728"/>
    <lineage>
        <taxon>Bacteria</taxon>
        <taxon>Pseudomonadati</taxon>
        <taxon>Bacteroidota</taxon>
        <taxon>Flavobacteriia</taxon>
        <taxon>Flavobacteriales</taxon>
        <taxon>Flavobacteriaceae</taxon>
        <taxon>Flavobacterium</taxon>
    </lineage>
</organism>
<dbReference type="RefSeq" id="WP_108736182.1">
    <property type="nucleotide sequence ID" value="NZ_CP020919.1"/>
</dbReference>
<dbReference type="NCBIfam" id="TIGR03519">
    <property type="entry name" value="T9SS_PorP_fam"/>
    <property type="match status" value="1"/>
</dbReference>
<feature type="chain" id="PRO_5015391835" description="SPOR domain-containing protein" evidence="1">
    <location>
        <begin position="23"/>
        <end position="561"/>
    </location>
</feature>
<protein>
    <recommendedName>
        <fullName evidence="4">SPOR domain-containing protein</fullName>
    </recommendedName>
</protein>
<dbReference type="AlphaFoldDB" id="A0A2S1LLT7"/>
<reference evidence="2 3" key="1">
    <citation type="submission" date="2017-04" db="EMBL/GenBank/DDBJ databases">
        <title>Complete genome sequence of Flavobacterium kingsejong AJ004.</title>
        <authorList>
            <person name="Lee P.C."/>
        </authorList>
    </citation>
    <scope>NUCLEOTIDE SEQUENCE [LARGE SCALE GENOMIC DNA]</scope>
    <source>
        <strain evidence="2 3">AJ004</strain>
    </source>
</reference>
<proteinExistence type="predicted"/>
<evidence type="ECO:0000256" key="1">
    <source>
        <dbReference type="SAM" id="SignalP"/>
    </source>
</evidence>
<dbReference type="Pfam" id="PF11751">
    <property type="entry name" value="PorP_SprF"/>
    <property type="match status" value="1"/>
</dbReference>
<dbReference type="OrthoDB" id="1393025at2"/>
<gene>
    <name evidence="2" type="ORF">FK004_04480</name>
</gene>
<dbReference type="InterPro" id="IPR019861">
    <property type="entry name" value="PorP/SprF_Bacteroidetes"/>
</dbReference>
<keyword evidence="3" id="KW-1185">Reference proteome</keyword>
<accession>A0A2S1LLT7</accession>
<dbReference type="EMBL" id="CP020919">
    <property type="protein sequence ID" value="AWG24546.1"/>
    <property type="molecule type" value="Genomic_DNA"/>
</dbReference>
<dbReference type="Proteomes" id="UP000244677">
    <property type="component" value="Chromosome"/>
</dbReference>
<evidence type="ECO:0008006" key="4">
    <source>
        <dbReference type="Google" id="ProtNLM"/>
    </source>
</evidence>
<evidence type="ECO:0000313" key="2">
    <source>
        <dbReference type="EMBL" id="AWG24546.1"/>
    </source>
</evidence>
<feature type="signal peptide" evidence="1">
    <location>
        <begin position="1"/>
        <end position="22"/>
    </location>
</feature>